<name>A0A4R6DD43_9MICO</name>
<dbReference type="RefSeq" id="WP_166645767.1">
    <property type="nucleotide sequence ID" value="NZ_SNVW01000012.1"/>
</dbReference>
<dbReference type="AlphaFoldDB" id="A0A4R6DD43"/>
<proteinExistence type="predicted"/>
<protein>
    <submittedName>
        <fullName evidence="1">Uncharacterized protein</fullName>
    </submittedName>
</protein>
<dbReference type="EMBL" id="SNVW01000012">
    <property type="protein sequence ID" value="TDN42441.1"/>
    <property type="molecule type" value="Genomic_DNA"/>
</dbReference>
<accession>A0A4R6DD43</accession>
<reference evidence="1 2" key="1">
    <citation type="submission" date="2019-03" db="EMBL/GenBank/DDBJ databases">
        <title>Genomic analyses of the natural microbiome of Caenorhabditis elegans.</title>
        <authorList>
            <person name="Samuel B."/>
        </authorList>
    </citation>
    <scope>NUCLEOTIDE SEQUENCE [LARGE SCALE GENOMIC DNA]</scope>
    <source>
        <strain evidence="1 2">JUb65</strain>
    </source>
</reference>
<organism evidence="1 2">
    <name type="scientific">Curtobacterium flaccumfaciens</name>
    <dbReference type="NCBI Taxonomy" id="2035"/>
    <lineage>
        <taxon>Bacteria</taxon>
        <taxon>Bacillati</taxon>
        <taxon>Actinomycetota</taxon>
        <taxon>Actinomycetes</taxon>
        <taxon>Micrococcales</taxon>
        <taxon>Microbacteriaceae</taxon>
        <taxon>Curtobacterium</taxon>
    </lineage>
</organism>
<evidence type="ECO:0000313" key="2">
    <source>
        <dbReference type="Proteomes" id="UP000295764"/>
    </source>
</evidence>
<sequence>MSETWPGLAFEDLEWESRYLVSKNEYRHGVLYRNDEVLHALDAFAARAGRRR</sequence>
<comment type="caution">
    <text evidence="1">The sequence shown here is derived from an EMBL/GenBank/DDBJ whole genome shotgun (WGS) entry which is preliminary data.</text>
</comment>
<dbReference type="Proteomes" id="UP000295764">
    <property type="component" value="Unassembled WGS sequence"/>
</dbReference>
<gene>
    <name evidence="1" type="ORF">EDF64_11284</name>
</gene>
<evidence type="ECO:0000313" key="1">
    <source>
        <dbReference type="EMBL" id="TDN42441.1"/>
    </source>
</evidence>